<reference evidence="3" key="1">
    <citation type="journal article" date="2016" name="Nature">
        <title>Genome evolution in the allotetraploid frog Xenopus laevis.</title>
        <authorList>
            <person name="Session A.M."/>
            <person name="Uno Y."/>
            <person name="Kwon T."/>
            <person name="Chapman J.A."/>
            <person name="Toyoda A."/>
            <person name="Takahashi S."/>
            <person name="Fukui A."/>
            <person name="Hikosaka A."/>
            <person name="Suzuki A."/>
            <person name="Kondo M."/>
            <person name="van Heeringen S.J."/>
            <person name="Quigley I."/>
            <person name="Heinz S."/>
            <person name="Ogino H."/>
            <person name="Ochi H."/>
            <person name="Hellsten U."/>
            <person name="Lyons J.B."/>
            <person name="Simakov O."/>
            <person name="Putnam N."/>
            <person name="Stites J."/>
            <person name="Kuroki Y."/>
            <person name="Tanaka T."/>
            <person name="Michiue T."/>
            <person name="Watanabe M."/>
            <person name="Bogdanovic O."/>
            <person name="Lister R."/>
            <person name="Georgiou G."/>
            <person name="Paranjpe S.S."/>
            <person name="van Kruijsbergen I."/>
            <person name="Shu S."/>
            <person name="Carlson J."/>
            <person name="Kinoshita T."/>
            <person name="Ohta Y."/>
            <person name="Mawaribuchi S."/>
            <person name="Jenkins J."/>
            <person name="Grimwood J."/>
            <person name="Schmutz J."/>
            <person name="Mitros T."/>
            <person name="Mozaffari S.V."/>
            <person name="Suzuki Y."/>
            <person name="Haramoto Y."/>
            <person name="Yamamoto T.S."/>
            <person name="Takagi C."/>
            <person name="Heald R."/>
            <person name="Miller K."/>
            <person name="Haudenschild C."/>
            <person name="Kitzman J."/>
            <person name="Nakayama T."/>
            <person name="Izutsu Y."/>
            <person name="Robert J."/>
            <person name="Fortriede J."/>
            <person name="Burns K."/>
            <person name="Lotay V."/>
            <person name="Karimi K."/>
            <person name="Yasuoka Y."/>
            <person name="Dichmann D.S."/>
            <person name="Flajnik M.F."/>
            <person name="Houston D.W."/>
            <person name="Shendure J."/>
            <person name="DuPasquier L."/>
            <person name="Vize P.D."/>
            <person name="Zorn A.M."/>
            <person name="Ito M."/>
            <person name="Marcotte E.M."/>
            <person name="Wallingford J.B."/>
            <person name="Ito Y."/>
            <person name="Asashima M."/>
            <person name="Ueno N."/>
            <person name="Matsuda Y."/>
            <person name="Veenstra G.J."/>
            <person name="Fujiyama A."/>
            <person name="Harland R.M."/>
            <person name="Taira M."/>
            <person name="Rokhsar D.S."/>
        </authorList>
    </citation>
    <scope>NUCLEOTIDE SEQUENCE [LARGE SCALE GENOMIC DNA]</scope>
    <source>
        <strain evidence="3">J</strain>
    </source>
</reference>
<accession>A0A974E403</accession>
<sequence length="108" mass="13227">MFLYVLLCKTTLTMDCLMCYIKCIFTFIYRILTCFLPKGKIKWHKFKQPYPYLCIKDKIGKCRPFADLKYLLIQILFDLYVINHCCHCKISSSWQIYLCEKWYDYMVR</sequence>
<keyword evidence="1" id="KW-0472">Membrane</keyword>
<evidence type="ECO:0000256" key="1">
    <source>
        <dbReference type="SAM" id="Phobius"/>
    </source>
</evidence>
<evidence type="ECO:0000313" key="3">
    <source>
        <dbReference type="Proteomes" id="UP000694892"/>
    </source>
</evidence>
<gene>
    <name evidence="2" type="ORF">XELAEV_18008075mg</name>
</gene>
<name>A0A974E403_XENLA</name>
<keyword evidence="1" id="KW-1133">Transmembrane helix</keyword>
<dbReference type="AlphaFoldDB" id="A0A974E403"/>
<dbReference type="EMBL" id="CM004466">
    <property type="protein sequence ID" value="OCU02313.1"/>
    <property type="molecule type" value="Genomic_DNA"/>
</dbReference>
<dbReference type="Proteomes" id="UP000694892">
    <property type="component" value="Chromosome 1L"/>
</dbReference>
<organism evidence="2 3">
    <name type="scientific">Xenopus laevis</name>
    <name type="common">African clawed frog</name>
    <dbReference type="NCBI Taxonomy" id="8355"/>
    <lineage>
        <taxon>Eukaryota</taxon>
        <taxon>Metazoa</taxon>
        <taxon>Chordata</taxon>
        <taxon>Craniata</taxon>
        <taxon>Vertebrata</taxon>
        <taxon>Euteleostomi</taxon>
        <taxon>Amphibia</taxon>
        <taxon>Batrachia</taxon>
        <taxon>Anura</taxon>
        <taxon>Pipoidea</taxon>
        <taxon>Pipidae</taxon>
        <taxon>Xenopodinae</taxon>
        <taxon>Xenopus</taxon>
        <taxon>Xenopus</taxon>
    </lineage>
</organism>
<protein>
    <submittedName>
        <fullName evidence="2">Uncharacterized protein</fullName>
    </submittedName>
</protein>
<feature type="transmembrane region" description="Helical" evidence="1">
    <location>
        <begin position="12"/>
        <end position="32"/>
    </location>
</feature>
<evidence type="ECO:0000313" key="2">
    <source>
        <dbReference type="EMBL" id="OCU02313.1"/>
    </source>
</evidence>
<proteinExistence type="predicted"/>
<keyword evidence="1" id="KW-0812">Transmembrane</keyword>